<dbReference type="Pfam" id="PF00270">
    <property type="entry name" value="DEAD"/>
    <property type="match status" value="1"/>
</dbReference>
<dbReference type="SMART" id="SM00487">
    <property type="entry name" value="DEXDc"/>
    <property type="match status" value="1"/>
</dbReference>
<evidence type="ECO:0000256" key="10">
    <source>
        <dbReference type="RuleBase" id="RU364117"/>
    </source>
</evidence>
<feature type="domain" description="Rhodanese" evidence="12">
    <location>
        <begin position="345"/>
        <end position="379"/>
    </location>
</feature>
<dbReference type="OrthoDB" id="10261556at2759"/>
<dbReference type="PANTHER" id="PTHR13710">
    <property type="entry name" value="DNA HELICASE RECQ FAMILY MEMBER"/>
    <property type="match status" value="1"/>
</dbReference>
<dbReference type="InterPro" id="IPR014001">
    <property type="entry name" value="Helicase_ATP-bd"/>
</dbReference>
<dbReference type="STRING" id="667725.A0A0L0FUP6"/>
<dbReference type="Pfam" id="PF16124">
    <property type="entry name" value="RecQ_Zn_bind"/>
    <property type="match status" value="1"/>
</dbReference>
<comment type="similarity">
    <text evidence="1 10">Belongs to the helicase family. RecQ subfamily.</text>
</comment>
<dbReference type="GO" id="GO:0005737">
    <property type="term" value="C:cytoplasm"/>
    <property type="evidence" value="ECO:0007669"/>
    <property type="project" value="TreeGrafter"/>
</dbReference>
<evidence type="ECO:0000256" key="4">
    <source>
        <dbReference type="ARBA" id="ARBA00022801"/>
    </source>
</evidence>
<keyword evidence="2" id="KW-0479">Metal-binding</keyword>
<dbReference type="PROSITE" id="PS51192">
    <property type="entry name" value="HELICASE_ATP_BIND_1"/>
    <property type="match status" value="1"/>
</dbReference>
<comment type="catalytic activity">
    <reaction evidence="10">
        <text>ATP + H2O = ADP + phosphate + H(+)</text>
        <dbReference type="Rhea" id="RHEA:13065"/>
        <dbReference type="ChEBI" id="CHEBI:15377"/>
        <dbReference type="ChEBI" id="CHEBI:15378"/>
        <dbReference type="ChEBI" id="CHEBI:30616"/>
        <dbReference type="ChEBI" id="CHEBI:43474"/>
        <dbReference type="ChEBI" id="CHEBI:456216"/>
    </reaction>
</comment>
<evidence type="ECO:0000259" key="14">
    <source>
        <dbReference type="PROSITE" id="PS51194"/>
    </source>
</evidence>
<dbReference type="EC" id="5.6.2.4" evidence="10"/>
<dbReference type="InterPro" id="IPR027417">
    <property type="entry name" value="P-loop_NTPase"/>
</dbReference>
<dbReference type="InterPro" id="IPR018982">
    <property type="entry name" value="RQC_domain"/>
</dbReference>
<dbReference type="GO" id="GO:0006260">
    <property type="term" value="P:DNA replication"/>
    <property type="evidence" value="ECO:0007669"/>
    <property type="project" value="InterPro"/>
</dbReference>
<dbReference type="PROSITE" id="PS51194">
    <property type="entry name" value="HELICASE_CTER"/>
    <property type="match status" value="1"/>
</dbReference>
<dbReference type="GO" id="GO:0009378">
    <property type="term" value="F:four-way junction helicase activity"/>
    <property type="evidence" value="ECO:0007669"/>
    <property type="project" value="TreeGrafter"/>
</dbReference>
<evidence type="ECO:0000256" key="8">
    <source>
        <dbReference type="ARBA" id="ARBA00023235"/>
    </source>
</evidence>
<dbReference type="InterPro" id="IPR032284">
    <property type="entry name" value="RecQ_Zn-bd"/>
</dbReference>
<dbReference type="Pfam" id="PF00271">
    <property type="entry name" value="Helicase_C"/>
    <property type="match status" value="1"/>
</dbReference>
<dbReference type="FunFam" id="3.40.50.300:FF:001456">
    <property type="entry name" value="ATP-dependent DNA helicase"/>
    <property type="match status" value="1"/>
</dbReference>
<dbReference type="NCBIfam" id="TIGR00614">
    <property type="entry name" value="recQ_fam"/>
    <property type="match status" value="1"/>
</dbReference>
<keyword evidence="7" id="KW-0238">DNA-binding</keyword>
<dbReference type="SMART" id="SM00956">
    <property type="entry name" value="RQC"/>
    <property type="match status" value="1"/>
</dbReference>
<feature type="domain" description="Helicase ATP-binding" evidence="13">
    <location>
        <begin position="107"/>
        <end position="302"/>
    </location>
</feature>
<dbReference type="GeneID" id="25908467"/>
<keyword evidence="4 10" id="KW-0378">Hydrolase</keyword>
<evidence type="ECO:0000256" key="11">
    <source>
        <dbReference type="SAM" id="MobiDB-lite"/>
    </source>
</evidence>
<evidence type="ECO:0000259" key="12">
    <source>
        <dbReference type="PROSITE" id="PS50206"/>
    </source>
</evidence>
<dbReference type="SUPFAM" id="SSF52540">
    <property type="entry name" value="P-loop containing nucleoside triphosphate hydrolases"/>
    <property type="match status" value="1"/>
</dbReference>
<dbReference type="GO" id="GO:0000724">
    <property type="term" value="P:double-strand break repair via homologous recombination"/>
    <property type="evidence" value="ECO:0007669"/>
    <property type="project" value="TreeGrafter"/>
</dbReference>
<dbReference type="InterPro" id="IPR004589">
    <property type="entry name" value="DNA_helicase_ATP-dep_RecQ"/>
</dbReference>
<keyword evidence="8" id="KW-0413">Isomerase</keyword>
<evidence type="ECO:0000313" key="16">
    <source>
        <dbReference type="Proteomes" id="UP000054560"/>
    </source>
</evidence>
<dbReference type="CDD" id="cd18794">
    <property type="entry name" value="SF2_C_RecQ"/>
    <property type="match status" value="1"/>
</dbReference>
<dbReference type="GO" id="GO:0046872">
    <property type="term" value="F:metal ion binding"/>
    <property type="evidence" value="ECO:0007669"/>
    <property type="project" value="UniProtKB-KW"/>
</dbReference>
<evidence type="ECO:0000256" key="2">
    <source>
        <dbReference type="ARBA" id="ARBA00022723"/>
    </source>
</evidence>
<dbReference type="PANTHER" id="PTHR13710:SF105">
    <property type="entry name" value="ATP-DEPENDENT DNA HELICASE Q1"/>
    <property type="match status" value="1"/>
</dbReference>
<evidence type="ECO:0000256" key="1">
    <source>
        <dbReference type="ARBA" id="ARBA00005446"/>
    </source>
</evidence>
<organism evidence="15 16">
    <name type="scientific">Sphaeroforma arctica JP610</name>
    <dbReference type="NCBI Taxonomy" id="667725"/>
    <lineage>
        <taxon>Eukaryota</taxon>
        <taxon>Ichthyosporea</taxon>
        <taxon>Ichthyophonida</taxon>
        <taxon>Sphaeroforma</taxon>
    </lineage>
</organism>
<dbReference type="PROSITE" id="PS50206">
    <property type="entry name" value="RHODANESE_3"/>
    <property type="match status" value="1"/>
</dbReference>
<dbReference type="GO" id="GO:0005694">
    <property type="term" value="C:chromosome"/>
    <property type="evidence" value="ECO:0007669"/>
    <property type="project" value="TreeGrafter"/>
</dbReference>
<dbReference type="eggNOG" id="KOG0353">
    <property type="taxonomic scope" value="Eukaryota"/>
</dbReference>
<dbReference type="Gene3D" id="3.40.50.300">
    <property type="entry name" value="P-loop containing nucleotide triphosphate hydrolases"/>
    <property type="match status" value="2"/>
</dbReference>
<reference evidence="15 16" key="1">
    <citation type="submission" date="2011-02" db="EMBL/GenBank/DDBJ databases">
        <title>The Genome Sequence of Sphaeroforma arctica JP610.</title>
        <authorList>
            <consortium name="The Broad Institute Genome Sequencing Platform"/>
            <person name="Russ C."/>
            <person name="Cuomo C."/>
            <person name="Young S.K."/>
            <person name="Zeng Q."/>
            <person name="Gargeya S."/>
            <person name="Alvarado L."/>
            <person name="Berlin A."/>
            <person name="Chapman S.B."/>
            <person name="Chen Z."/>
            <person name="Freedman E."/>
            <person name="Gellesch M."/>
            <person name="Goldberg J."/>
            <person name="Griggs A."/>
            <person name="Gujja S."/>
            <person name="Heilman E."/>
            <person name="Heiman D."/>
            <person name="Howarth C."/>
            <person name="Mehta T."/>
            <person name="Neiman D."/>
            <person name="Pearson M."/>
            <person name="Roberts A."/>
            <person name="Saif S."/>
            <person name="Shea T."/>
            <person name="Shenoy N."/>
            <person name="Sisk P."/>
            <person name="Stolte C."/>
            <person name="Sykes S."/>
            <person name="White J."/>
            <person name="Yandava C."/>
            <person name="Burger G."/>
            <person name="Gray M.W."/>
            <person name="Holland P.W.H."/>
            <person name="King N."/>
            <person name="Lang F.B.F."/>
            <person name="Roger A.J."/>
            <person name="Ruiz-Trillo I."/>
            <person name="Haas B."/>
            <person name="Nusbaum C."/>
            <person name="Birren B."/>
        </authorList>
    </citation>
    <scope>NUCLEOTIDE SEQUENCE [LARGE SCALE GENOMIC DNA]</scope>
    <source>
        <strain evidence="15 16">JP610</strain>
    </source>
</reference>
<dbReference type="EMBL" id="KQ242268">
    <property type="protein sequence ID" value="KNC79643.1"/>
    <property type="molecule type" value="Genomic_DNA"/>
</dbReference>
<dbReference type="InterPro" id="IPR011545">
    <property type="entry name" value="DEAD/DEAH_box_helicase_dom"/>
</dbReference>
<protein>
    <recommendedName>
        <fullName evidence="10">ATP-dependent DNA helicase</fullName>
        <ecNumber evidence="10">5.6.2.4</ecNumber>
    </recommendedName>
</protein>
<evidence type="ECO:0000256" key="7">
    <source>
        <dbReference type="ARBA" id="ARBA00023125"/>
    </source>
</evidence>
<evidence type="ECO:0000256" key="6">
    <source>
        <dbReference type="ARBA" id="ARBA00022840"/>
    </source>
</evidence>
<dbReference type="InterPro" id="IPR036388">
    <property type="entry name" value="WH-like_DNA-bd_sf"/>
</dbReference>
<dbReference type="Proteomes" id="UP000054560">
    <property type="component" value="Unassembled WGS sequence"/>
</dbReference>
<keyword evidence="10" id="KW-0539">Nucleus</keyword>
<evidence type="ECO:0000256" key="9">
    <source>
        <dbReference type="ARBA" id="ARBA00034617"/>
    </source>
</evidence>
<proteinExistence type="inferred from homology"/>
<keyword evidence="3 10" id="KW-0547">Nucleotide-binding</keyword>
<evidence type="ECO:0000256" key="5">
    <source>
        <dbReference type="ARBA" id="ARBA00022806"/>
    </source>
</evidence>
<evidence type="ECO:0000259" key="13">
    <source>
        <dbReference type="PROSITE" id="PS51192"/>
    </source>
</evidence>
<dbReference type="GO" id="GO:0005524">
    <property type="term" value="F:ATP binding"/>
    <property type="evidence" value="ECO:0007669"/>
    <property type="project" value="UniProtKB-KW"/>
</dbReference>
<feature type="domain" description="Helicase C-terminal" evidence="14">
    <location>
        <begin position="327"/>
        <end position="505"/>
    </location>
</feature>
<dbReference type="GO" id="GO:0016592">
    <property type="term" value="C:mediator complex"/>
    <property type="evidence" value="ECO:0007669"/>
    <property type="project" value="TreeGrafter"/>
</dbReference>
<sequence>MLRSTISLFCHQYDIDAHLIIEVTYNPEEKHELLQYKQILDAESEVSDQLRFAKAEKHTVDSWSLASTNNHDWECSDPKFHWDEDVKNAFPNIFSIKGPRMMQRSAINATMSLEDVFLIMPTGAGKSLVYQLPAALDGVNGDGLTLVVSPLLSLIEDQVYQMRQINVAAAGLSSISSKEEISHTYADMDALMLPNKGKASDEGTDHSRASLCMLYVTPERIAKSKRLLNKLEKLHAAGKLRRIVIDEAHCCSQWGNDFRPDYKQLGILRVQFPKVPIIAVTATATQTVWRDVVSILRIPKCVTFRAPIERPNLRYTVVKKLGTGNESFEQVGHFILTDHMSHCGIVYCLSQRDTEAMALYLRQIGIKAAHYHAYMPPEYRKDVHEKWLRDRISVLCCTVAFGMGINKKDVRYVIHHSLSKSVENYYQESGRAGRDGETADCVLLYRGADLIKQSTMVFAEATGLSKLYSLVRYCAEARVCRQIQLKQYFGQELDEDFKIESGIDTQHCRTTAVCDICASKDQPLLERDVTPDAKLVCVLLKAVANHGERTTFAKLVDLWRGLGRKKLMGSVKLDTAPKEYTKSYCERVLTYLLLEGVLKEDFAHTPYSTNSYLVTGPKAQLVERELTHIVMSVRNESPDTALSVGEMGDVGKRSADDGSTTTAVRKKAKKR</sequence>
<dbReference type="GO" id="GO:0003677">
    <property type="term" value="F:DNA binding"/>
    <property type="evidence" value="ECO:0007669"/>
    <property type="project" value="UniProtKB-KW"/>
</dbReference>
<dbReference type="Pfam" id="PF09382">
    <property type="entry name" value="RQC"/>
    <property type="match status" value="1"/>
</dbReference>
<evidence type="ECO:0000256" key="3">
    <source>
        <dbReference type="ARBA" id="ARBA00022741"/>
    </source>
</evidence>
<dbReference type="InterPro" id="IPR001763">
    <property type="entry name" value="Rhodanese-like_dom"/>
</dbReference>
<dbReference type="GO" id="GO:0016887">
    <property type="term" value="F:ATP hydrolysis activity"/>
    <property type="evidence" value="ECO:0007669"/>
    <property type="project" value="RHEA"/>
</dbReference>
<dbReference type="AlphaFoldDB" id="A0A0L0FUP6"/>
<gene>
    <name evidence="15" type="ORF">SARC_07963</name>
</gene>
<feature type="region of interest" description="Disordered" evidence="11">
    <location>
        <begin position="640"/>
        <end position="671"/>
    </location>
</feature>
<name>A0A0L0FUP6_9EUKA</name>
<dbReference type="RefSeq" id="XP_014153545.1">
    <property type="nucleotide sequence ID" value="XM_014298070.1"/>
</dbReference>
<evidence type="ECO:0000313" key="15">
    <source>
        <dbReference type="EMBL" id="KNC79643.1"/>
    </source>
</evidence>
<dbReference type="InterPro" id="IPR001650">
    <property type="entry name" value="Helicase_C-like"/>
</dbReference>
<accession>A0A0L0FUP6</accession>
<dbReference type="SMART" id="SM00490">
    <property type="entry name" value="HELICc"/>
    <property type="match status" value="1"/>
</dbReference>
<comment type="catalytic activity">
    <reaction evidence="9 10">
        <text>Couples ATP hydrolysis with the unwinding of duplex DNA by translocating in the 3'-5' direction.</text>
        <dbReference type="EC" id="5.6.2.4"/>
    </reaction>
</comment>
<comment type="subcellular location">
    <subcellularLocation>
        <location evidence="10">Nucleus</location>
    </subcellularLocation>
</comment>
<keyword evidence="5 10" id="KW-0347">Helicase</keyword>
<dbReference type="GO" id="GO:0043138">
    <property type="term" value="F:3'-5' DNA helicase activity"/>
    <property type="evidence" value="ECO:0007669"/>
    <property type="project" value="UniProtKB-EC"/>
</dbReference>
<dbReference type="Gene3D" id="1.10.10.10">
    <property type="entry name" value="Winged helix-like DNA-binding domain superfamily/Winged helix DNA-binding domain"/>
    <property type="match status" value="1"/>
</dbReference>
<keyword evidence="16" id="KW-1185">Reference proteome</keyword>
<keyword evidence="6 10" id="KW-0067">ATP-binding</keyword>